<evidence type="ECO:0000256" key="1">
    <source>
        <dbReference type="ARBA" id="ARBA00007606"/>
    </source>
</evidence>
<evidence type="ECO:0000313" key="10">
    <source>
        <dbReference type="Proteomes" id="UP001372338"/>
    </source>
</evidence>
<accession>A0AAN9J1I6</accession>
<dbReference type="GO" id="GO:0046872">
    <property type="term" value="F:metal ion binding"/>
    <property type="evidence" value="ECO:0007669"/>
    <property type="project" value="UniProtKB-KW"/>
</dbReference>
<feature type="signal peptide" evidence="7">
    <location>
        <begin position="1"/>
        <end position="32"/>
    </location>
</feature>
<keyword evidence="7" id="KW-0732">Signal</keyword>
<dbReference type="PROSITE" id="PS00308">
    <property type="entry name" value="LECTIN_LEGUME_ALPHA"/>
    <property type="match status" value="1"/>
</dbReference>
<keyword evidence="2" id="KW-0479">Metal-binding</keyword>
<comment type="caution">
    <text evidence="9">The sequence shown here is derived from an EMBL/GenBank/DDBJ whole genome shotgun (WGS) entry which is preliminary data.</text>
</comment>
<dbReference type="InterPro" id="IPR001220">
    <property type="entry name" value="Legume_lectin_dom"/>
</dbReference>
<comment type="similarity">
    <text evidence="1">Belongs to the leguminous lectin family.</text>
</comment>
<keyword evidence="3" id="KW-0430">Lectin</keyword>
<organism evidence="9 10">
    <name type="scientific">Crotalaria pallida</name>
    <name type="common">Smooth rattlebox</name>
    <name type="synonym">Crotalaria striata</name>
    <dbReference type="NCBI Taxonomy" id="3830"/>
    <lineage>
        <taxon>Eukaryota</taxon>
        <taxon>Viridiplantae</taxon>
        <taxon>Streptophyta</taxon>
        <taxon>Embryophyta</taxon>
        <taxon>Tracheophyta</taxon>
        <taxon>Spermatophyta</taxon>
        <taxon>Magnoliopsida</taxon>
        <taxon>eudicotyledons</taxon>
        <taxon>Gunneridae</taxon>
        <taxon>Pentapetalae</taxon>
        <taxon>rosids</taxon>
        <taxon>fabids</taxon>
        <taxon>Fabales</taxon>
        <taxon>Fabaceae</taxon>
        <taxon>Papilionoideae</taxon>
        <taxon>50 kb inversion clade</taxon>
        <taxon>genistoids sensu lato</taxon>
        <taxon>core genistoids</taxon>
        <taxon>Crotalarieae</taxon>
        <taxon>Crotalaria</taxon>
    </lineage>
</organism>
<protein>
    <recommendedName>
        <fullName evidence="8">Legume lectin domain-containing protein</fullName>
    </recommendedName>
</protein>
<dbReference type="AlphaFoldDB" id="A0AAN9J1I6"/>
<dbReference type="PANTHER" id="PTHR32401">
    <property type="entry name" value="CONCANAVALIN A-LIKE LECTIN FAMILY PROTEIN"/>
    <property type="match status" value="1"/>
</dbReference>
<evidence type="ECO:0000313" key="9">
    <source>
        <dbReference type="EMBL" id="KAK7290502.1"/>
    </source>
</evidence>
<evidence type="ECO:0000256" key="7">
    <source>
        <dbReference type="SAM" id="SignalP"/>
    </source>
</evidence>
<keyword evidence="6" id="KW-0464">Manganese</keyword>
<dbReference type="InterPro" id="IPR016363">
    <property type="entry name" value="L-lectin"/>
</dbReference>
<sequence length="297" mass="32557">MATFQTLKPFSALVTISITLLLLLLSSSKVNSSQEQSFSFTKFSTDQHNLILQGDATITETGKLQLTKVDESGYPIFQSLGRALYSTPIQVWDKSTDDEASFATFFSFVVNAPNKTTTADGLAFFIAPVDTQPQGKGGLLGIFKDETYNSSNQIVAVEFDTFHNTAYDPKNTPHLGIDVNTIKSKKVAAVGFRNGYVATVLVTYDPTYKSLVASLVYPKVKTSYIVSAAVDLKATVPEWVRVGFSATTGLSDYKYVETHDILSWSFKSKLPAGDNDVLGLTTSSLHRDHLNNQLRSF</sequence>
<evidence type="ECO:0000256" key="3">
    <source>
        <dbReference type="ARBA" id="ARBA00022734"/>
    </source>
</evidence>
<dbReference type="InterPro" id="IPR000985">
    <property type="entry name" value="Lectin_LegA_CS"/>
</dbReference>
<dbReference type="PANTHER" id="PTHR32401:SF45">
    <property type="entry name" value="LECTIN"/>
    <property type="match status" value="1"/>
</dbReference>
<gene>
    <name evidence="9" type="ORF">RIF29_04967</name>
</gene>
<feature type="chain" id="PRO_5042887242" description="Legume lectin domain-containing protein" evidence="7">
    <location>
        <begin position="33"/>
        <end position="297"/>
    </location>
</feature>
<dbReference type="GO" id="GO:0030246">
    <property type="term" value="F:carbohydrate binding"/>
    <property type="evidence" value="ECO:0007669"/>
    <property type="project" value="UniProtKB-KW"/>
</dbReference>
<keyword evidence="4" id="KW-0106">Calcium</keyword>
<evidence type="ECO:0000256" key="2">
    <source>
        <dbReference type="ARBA" id="ARBA00022723"/>
    </source>
</evidence>
<evidence type="ECO:0000256" key="5">
    <source>
        <dbReference type="ARBA" id="ARBA00023180"/>
    </source>
</evidence>
<feature type="domain" description="Legume lectin" evidence="8">
    <location>
        <begin position="36"/>
        <end position="273"/>
    </location>
</feature>
<dbReference type="Gene3D" id="2.60.120.200">
    <property type="match status" value="1"/>
</dbReference>
<dbReference type="CDD" id="cd06899">
    <property type="entry name" value="lectin_legume_LecRK_Arcelin_ConA"/>
    <property type="match status" value="1"/>
</dbReference>
<dbReference type="InterPro" id="IPR013320">
    <property type="entry name" value="ConA-like_dom_sf"/>
</dbReference>
<keyword evidence="10" id="KW-1185">Reference proteome</keyword>
<dbReference type="SUPFAM" id="SSF49899">
    <property type="entry name" value="Concanavalin A-like lectins/glucanases"/>
    <property type="match status" value="1"/>
</dbReference>
<proteinExistence type="inferred from homology"/>
<dbReference type="EMBL" id="JAYWIO010000001">
    <property type="protein sequence ID" value="KAK7290502.1"/>
    <property type="molecule type" value="Genomic_DNA"/>
</dbReference>
<dbReference type="PROSITE" id="PS00307">
    <property type="entry name" value="LECTIN_LEGUME_BETA"/>
    <property type="match status" value="1"/>
</dbReference>
<evidence type="ECO:0000256" key="4">
    <source>
        <dbReference type="ARBA" id="ARBA00022837"/>
    </source>
</evidence>
<dbReference type="PIRSF" id="PIRSF002690">
    <property type="entry name" value="L-type_lectin_plant"/>
    <property type="match status" value="1"/>
</dbReference>
<keyword evidence="5" id="KW-0325">Glycoprotein</keyword>
<dbReference type="InterPro" id="IPR050258">
    <property type="entry name" value="Leguminous_Lectin"/>
</dbReference>
<dbReference type="Proteomes" id="UP001372338">
    <property type="component" value="Unassembled WGS sequence"/>
</dbReference>
<name>A0AAN9J1I6_CROPI</name>
<dbReference type="InterPro" id="IPR019825">
    <property type="entry name" value="Lectin_legB_Mn/Ca_BS"/>
</dbReference>
<reference evidence="9 10" key="1">
    <citation type="submission" date="2024-01" db="EMBL/GenBank/DDBJ databases">
        <title>The genomes of 5 underutilized Papilionoideae crops provide insights into root nodulation and disease resistanc.</title>
        <authorList>
            <person name="Yuan L."/>
        </authorList>
    </citation>
    <scope>NUCLEOTIDE SEQUENCE [LARGE SCALE GENOMIC DNA]</scope>
    <source>
        <strain evidence="9">ZHUSHIDOU_FW_LH</strain>
        <tissue evidence="9">Leaf</tissue>
    </source>
</reference>
<dbReference type="Pfam" id="PF00139">
    <property type="entry name" value="Lectin_legB"/>
    <property type="match status" value="1"/>
</dbReference>
<evidence type="ECO:0000259" key="8">
    <source>
        <dbReference type="Pfam" id="PF00139"/>
    </source>
</evidence>
<evidence type="ECO:0000256" key="6">
    <source>
        <dbReference type="ARBA" id="ARBA00023211"/>
    </source>
</evidence>